<feature type="binding site" evidence="4">
    <location>
        <position position="100"/>
    </location>
    <ligand>
        <name>substrate</name>
    </ligand>
</feature>
<dbReference type="PROSITE" id="PS51084">
    <property type="entry name" value="HIT_2"/>
    <property type="match status" value="1"/>
</dbReference>
<dbReference type="PROSITE" id="PS00892">
    <property type="entry name" value="HIT_1"/>
    <property type="match status" value="1"/>
</dbReference>
<dbReference type="Pfam" id="PF01230">
    <property type="entry name" value="HIT"/>
    <property type="match status" value="1"/>
</dbReference>
<sequence length="180" mass="20759">MSQVFMFGKYKIDPREIFHVTNLSFCIVNYKPVLPGHVLVVPLRIVKNFEDLKPEEVTDLFCTAQLVCKALRVAFNGQSFTLSIQDGPQAGQTVEHVHLHILPRLEGDRFSGEKNDEIYTEINKAENNFKPRSMEEMEKEAELLKREIQIQLGNLNNNNNVNEENSNEKENQKNEITENN</sequence>
<feature type="short sequence motif" description="Histidine triad motif" evidence="6">
    <location>
        <begin position="96"/>
        <end position="100"/>
    </location>
</feature>
<feature type="active site" description="Tele-AMP-histidine intermediate" evidence="3">
    <location>
        <position position="98"/>
    </location>
</feature>
<evidence type="ECO:0000256" key="2">
    <source>
        <dbReference type="ARBA" id="ARBA00022801"/>
    </source>
</evidence>
<dbReference type="InterPro" id="IPR051884">
    <property type="entry name" value="Bis(5'-adenosyl)-TPase_reg"/>
</dbReference>
<feature type="binding site" evidence="4">
    <location>
        <position position="85"/>
    </location>
    <ligand>
        <name>substrate</name>
    </ligand>
</feature>
<keyword evidence="2 7" id="KW-0378">Hydrolase</keyword>
<accession>A0AAV7Y6K3</accession>
<feature type="compositionally biased region" description="Basic and acidic residues" evidence="8">
    <location>
        <begin position="166"/>
        <end position="180"/>
    </location>
</feature>
<dbReference type="PANTHER" id="PTHR46243">
    <property type="entry name" value="BIS(5'-ADENOSYL)-TRIPHOSPHATASE"/>
    <property type="match status" value="1"/>
</dbReference>
<comment type="catalytic activity">
    <reaction evidence="7">
        <text>P(1),P(3)-bis(5'-adenosyl) triphosphate + H2O = AMP + ADP + 2 H(+)</text>
        <dbReference type="Rhea" id="RHEA:13893"/>
        <dbReference type="ChEBI" id="CHEBI:15377"/>
        <dbReference type="ChEBI" id="CHEBI:15378"/>
        <dbReference type="ChEBI" id="CHEBI:58529"/>
        <dbReference type="ChEBI" id="CHEBI:456215"/>
        <dbReference type="ChEBI" id="CHEBI:456216"/>
        <dbReference type="EC" id="3.6.1.29"/>
    </reaction>
</comment>
<evidence type="ECO:0000256" key="7">
    <source>
        <dbReference type="RuleBase" id="RU366076"/>
    </source>
</evidence>
<organism evidence="10 11">
    <name type="scientific">Anaeramoeba flamelloides</name>
    <dbReference type="NCBI Taxonomy" id="1746091"/>
    <lineage>
        <taxon>Eukaryota</taxon>
        <taxon>Metamonada</taxon>
        <taxon>Anaeramoebidae</taxon>
        <taxon>Anaeramoeba</taxon>
    </lineage>
</organism>
<dbReference type="FunFam" id="3.30.428.10:FF:000011">
    <property type="entry name" value="Fragile histidine triad"/>
    <property type="match status" value="1"/>
</dbReference>
<feature type="binding site" evidence="4">
    <location>
        <position position="29"/>
    </location>
    <ligand>
        <name>substrate</name>
    </ligand>
</feature>
<dbReference type="InterPro" id="IPR019808">
    <property type="entry name" value="Histidine_triad_CS"/>
</dbReference>
<dbReference type="EMBL" id="JANTQA010000070">
    <property type="protein sequence ID" value="KAJ3425408.1"/>
    <property type="molecule type" value="Genomic_DNA"/>
</dbReference>
<dbReference type="InterPro" id="IPR039383">
    <property type="entry name" value="FHIT"/>
</dbReference>
<dbReference type="AlphaFoldDB" id="A0AAV7Y6K3"/>
<feature type="binding site" evidence="4">
    <location>
        <begin position="91"/>
        <end position="94"/>
    </location>
    <ligand>
        <name>substrate</name>
    </ligand>
</feature>
<feature type="compositionally biased region" description="Low complexity" evidence="8">
    <location>
        <begin position="155"/>
        <end position="164"/>
    </location>
</feature>
<evidence type="ECO:0000256" key="5">
    <source>
        <dbReference type="PIRSR" id="PIRSR639383-3"/>
    </source>
</evidence>
<keyword evidence="1 7" id="KW-0547">Nucleotide-binding</keyword>
<evidence type="ECO:0000259" key="9">
    <source>
        <dbReference type="PROSITE" id="PS51084"/>
    </source>
</evidence>
<dbReference type="PANTHER" id="PTHR46243:SF1">
    <property type="entry name" value="BIS(5'-ADENOSYL)-TRIPHOSPHATASE"/>
    <property type="match status" value="1"/>
</dbReference>
<evidence type="ECO:0000256" key="1">
    <source>
        <dbReference type="ARBA" id="ARBA00022741"/>
    </source>
</evidence>
<evidence type="ECO:0000256" key="3">
    <source>
        <dbReference type="PIRSR" id="PIRSR639383-1"/>
    </source>
</evidence>
<gene>
    <name evidence="10" type="ORF">M0812_27848</name>
</gene>
<evidence type="ECO:0000313" key="10">
    <source>
        <dbReference type="EMBL" id="KAJ3425408.1"/>
    </source>
</evidence>
<protein>
    <recommendedName>
        <fullName evidence="7">Bis(5'-adenosyl)-triphosphatase</fullName>
        <ecNumber evidence="7">3.6.1.29</ecNumber>
    </recommendedName>
</protein>
<dbReference type="Proteomes" id="UP001146793">
    <property type="component" value="Unassembled WGS sequence"/>
</dbReference>
<dbReference type="CDD" id="cd01275">
    <property type="entry name" value="FHIT"/>
    <property type="match status" value="1"/>
</dbReference>
<dbReference type="SUPFAM" id="SSF54197">
    <property type="entry name" value="HIT-like"/>
    <property type="match status" value="1"/>
</dbReference>
<proteinExistence type="predicted"/>
<dbReference type="Gene3D" id="3.30.428.10">
    <property type="entry name" value="HIT-like"/>
    <property type="match status" value="1"/>
</dbReference>
<evidence type="ECO:0000313" key="11">
    <source>
        <dbReference type="Proteomes" id="UP001146793"/>
    </source>
</evidence>
<comment type="caution">
    <text evidence="10">The sequence shown here is derived from an EMBL/GenBank/DDBJ whole genome shotgun (WGS) entry which is preliminary data.</text>
</comment>
<dbReference type="InterPro" id="IPR036265">
    <property type="entry name" value="HIT-like_sf"/>
</dbReference>
<evidence type="ECO:0000256" key="6">
    <source>
        <dbReference type="PROSITE-ProRule" id="PRU00464"/>
    </source>
</evidence>
<dbReference type="GO" id="GO:0000166">
    <property type="term" value="F:nucleotide binding"/>
    <property type="evidence" value="ECO:0007669"/>
    <property type="project" value="UniProtKB-KW"/>
</dbReference>
<name>A0AAV7Y6K3_9EUKA</name>
<evidence type="ECO:0000256" key="4">
    <source>
        <dbReference type="PIRSR" id="PIRSR639383-2"/>
    </source>
</evidence>
<comment type="cofactor">
    <cofactor evidence="7">
        <name>Mn(2+)</name>
        <dbReference type="ChEBI" id="CHEBI:29035"/>
    </cofactor>
</comment>
<dbReference type="GO" id="GO:0047710">
    <property type="term" value="F:bis(5'-adenosyl)-triphosphatase activity"/>
    <property type="evidence" value="ECO:0007669"/>
    <property type="project" value="UniProtKB-UniRule"/>
</dbReference>
<feature type="region of interest" description="Disordered" evidence="8">
    <location>
        <begin position="155"/>
        <end position="180"/>
    </location>
</feature>
<dbReference type="EC" id="3.6.1.29" evidence="7"/>
<dbReference type="InterPro" id="IPR011146">
    <property type="entry name" value="HIT-like"/>
</dbReference>
<feature type="site" description="Important for induction of apoptosis" evidence="5">
    <location>
        <position position="119"/>
    </location>
</feature>
<evidence type="ECO:0000256" key="8">
    <source>
        <dbReference type="SAM" id="MobiDB-lite"/>
    </source>
</evidence>
<reference evidence="10" key="1">
    <citation type="submission" date="2022-08" db="EMBL/GenBank/DDBJ databases">
        <title>Novel sulphate-reducing endosymbionts in the free-living metamonad Anaeramoeba.</title>
        <authorList>
            <person name="Jerlstrom-Hultqvist J."/>
            <person name="Cepicka I."/>
            <person name="Gallot-Lavallee L."/>
            <person name="Salas-Leiva D."/>
            <person name="Curtis B.A."/>
            <person name="Zahonova K."/>
            <person name="Pipaliya S."/>
            <person name="Dacks J."/>
            <person name="Roger A.J."/>
        </authorList>
    </citation>
    <scope>NUCLEOTIDE SEQUENCE</scope>
    <source>
        <strain evidence="10">Busselton2</strain>
    </source>
</reference>
<feature type="domain" description="HIT" evidence="9">
    <location>
        <begin position="4"/>
        <end position="111"/>
    </location>
</feature>